<keyword evidence="2" id="KW-0812">Transmembrane</keyword>
<dbReference type="Pfam" id="PF14017">
    <property type="entry name" value="DUF4233"/>
    <property type="match status" value="1"/>
</dbReference>
<keyword evidence="2" id="KW-0472">Membrane</keyword>
<evidence type="ECO:0000256" key="1">
    <source>
        <dbReference type="SAM" id="MobiDB-lite"/>
    </source>
</evidence>
<feature type="transmembrane region" description="Helical" evidence="2">
    <location>
        <begin position="36"/>
        <end position="56"/>
    </location>
</feature>
<evidence type="ECO:0000256" key="2">
    <source>
        <dbReference type="SAM" id="Phobius"/>
    </source>
</evidence>
<dbReference type="Proteomes" id="UP000650224">
    <property type="component" value="Unassembled WGS sequence"/>
</dbReference>
<comment type="caution">
    <text evidence="3">The sequence shown here is derived from an EMBL/GenBank/DDBJ whole genome shotgun (WGS) entry which is preliminary data.</text>
</comment>
<feature type="compositionally biased region" description="Basic and acidic residues" evidence="1">
    <location>
        <begin position="1"/>
        <end position="13"/>
    </location>
</feature>
<keyword evidence="2" id="KW-1133">Transmembrane helix</keyword>
<feature type="transmembrane region" description="Helical" evidence="2">
    <location>
        <begin position="96"/>
        <end position="129"/>
    </location>
</feature>
<feature type="region of interest" description="Disordered" evidence="1">
    <location>
        <begin position="1"/>
        <end position="28"/>
    </location>
</feature>
<sequence>MSPRDEHRDRGKTVEYGPLGPGHEPAKDPMKGIRGVMAGTLVMESITIALVLTVILRVDGGAYWTTFNWVYVTAVAVAMFVAAFLQRFSWSIPLNIALQVFALAGVFIHYSMGIVAFIFILVWAYLLYLRKNMIERMRRGLLPTQHT</sequence>
<feature type="transmembrane region" description="Helical" evidence="2">
    <location>
        <begin position="68"/>
        <end position="90"/>
    </location>
</feature>
<name>A0A8I0HFU6_9CORY</name>
<gene>
    <name evidence="3" type="ORF">H9627_02160</name>
</gene>
<protein>
    <submittedName>
        <fullName evidence="3">DUF4233 domain-containing protein</fullName>
    </submittedName>
</protein>
<dbReference type="EMBL" id="JACSPR010000001">
    <property type="protein sequence ID" value="MBD8029143.1"/>
    <property type="molecule type" value="Genomic_DNA"/>
</dbReference>
<keyword evidence="4" id="KW-1185">Reference proteome</keyword>
<dbReference type="AlphaFoldDB" id="A0A8I0HFU6"/>
<dbReference type="RefSeq" id="WP_191732368.1">
    <property type="nucleotide sequence ID" value="NZ_JACSPR010000001.1"/>
</dbReference>
<dbReference type="InterPro" id="IPR025327">
    <property type="entry name" value="DUF4233"/>
</dbReference>
<evidence type="ECO:0000313" key="4">
    <source>
        <dbReference type="Proteomes" id="UP000650224"/>
    </source>
</evidence>
<accession>A0A8I0HFU6</accession>
<reference evidence="3 4" key="1">
    <citation type="submission" date="2020-08" db="EMBL/GenBank/DDBJ databases">
        <title>A Genomic Blueprint of the Chicken Gut Microbiome.</title>
        <authorList>
            <person name="Gilroy R."/>
            <person name="Ravi A."/>
            <person name="Getino M."/>
            <person name="Pursley I."/>
            <person name="Horton D.L."/>
            <person name="Alikhan N.-F."/>
            <person name="Baker D."/>
            <person name="Gharbi K."/>
            <person name="Hall N."/>
            <person name="Watson M."/>
            <person name="Adriaenssens E.M."/>
            <person name="Foster-Nyarko E."/>
            <person name="Jarju S."/>
            <person name="Secka A."/>
            <person name="Antonio M."/>
            <person name="Oren A."/>
            <person name="Chaudhuri R."/>
            <person name="La Ragione R.M."/>
            <person name="Hildebrand F."/>
            <person name="Pallen M.J."/>
        </authorList>
    </citation>
    <scope>NUCLEOTIDE SEQUENCE [LARGE SCALE GENOMIC DNA]</scope>
    <source>
        <strain evidence="3 4">Sa1YVA5</strain>
    </source>
</reference>
<proteinExistence type="predicted"/>
<evidence type="ECO:0000313" key="3">
    <source>
        <dbReference type="EMBL" id="MBD8029143.1"/>
    </source>
</evidence>
<organism evidence="3 4">
    <name type="scientific">Corynebacterium gallinarum</name>
    <dbReference type="NCBI Taxonomy" id="2762214"/>
    <lineage>
        <taxon>Bacteria</taxon>
        <taxon>Bacillati</taxon>
        <taxon>Actinomycetota</taxon>
        <taxon>Actinomycetes</taxon>
        <taxon>Mycobacteriales</taxon>
        <taxon>Corynebacteriaceae</taxon>
        <taxon>Corynebacterium</taxon>
    </lineage>
</organism>